<dbReference type="RefSeq" id="WP_054021206.1">
    <property type="nucleotide sequence ID" value="NZ_BBYR01000044.1"/>
</dbReference>
<comment type="caution">
    <text evidence="1">The sequence shown here is derived from an EMBL/GenBank/DDBJ whole genome shotgun (WGS) entry which is preliminary data.</text>
</comment>
<evidence type="ECO:0000313" key="2">
    <source>
        <dbReference type="Proteomes" id="UP000037660"/>
    </source>
</evidence>
<dbReference type="STRING" id="1547922.ISF6_3118"/>
<reference evidence="2" key="1">
    <citation type="submission" date="2015-07" db="EMBL/GenBank/DDBJ databases">
        <title>Discovery of a poly(ethylene terephthalate assimilation.</title>
        <authorList>
            <person name="Yoshida S."/>
            <person name="Hiraga K."/>
            <person name="Takehana T."/>
            <person name="Taniguchi I."/>
            <person name="Yamaji H."/>
            <person name="Maeda Y."/>
            <person name="Toyohara K."/>
            <person name="Miyamoto K."/>
            <person name="Kimura Y."/>
            <person name="Oda K."/>
        </authorList>
    </citation>
    <scope>NUCLEOTIDE SEQUENCE [LARGE SCALE GENOMIC DNA]</scope>
    <source>
        <strain evidence="2">NBRC 110686 / TISTR 2288 / 201-F6</strain>
    </source>
</reference>
<dbReference type="EMBL" id="BBYR01000044">
    <property type="protein sequence ID" value="GAP37263.1"/>
    <property type="molecule type" value="Genomic_DNA"/>
</dbReference>
<evidence type="ECO:0000313" key="1">
    <source>
        <dbReference type="EMBL" id="GAP37263.1"/>
    </source>
</evidence>
<reference evidence="1 2" key="2">
    <citation type="journal article" date="2016" name="Science">
        <title>A bacterium that degrades and assimilates poly(ethylene terephthalate).</title>
        <authorList>
            <person name="Yoshida S."/>
            <person name="Hiraga K."/>
            <person name="Takehana T."/>
            <person name="Taniguchi I."/>
            <person name="Yamaji H."/>
            <person name="Maeda Y."/>
            <person name="Toyohara K."/>
            <person name="Miyamoto K."/>
            <person name="Kimura Y."/>
            <person name="Oda K."/>
        </authorList>
    </citation>
    <scope>NUCLEOTIDE SEQUENCE [LARGE SCALE GENOMIC DNA]</scope>
    <source>
        <strain evidence="2">NBRC 110686 / TISTR 2288 / 201-F6</strain>
    </source>
</reference>
<keyword evidence="2" id="KW-1185">Reference proteome</keyword>
<dbReference type="Proteomes" id="UP000037660">
    <property type="component" value="Unassembled WGS sequence"/>
</dbReference>
<dbReference type="OrthoDB" id="219241at2"/>
<gene>
    <name evidence="1" type="ORF">ISF6_3118</name>
</gene>
<accession>A0A0K8P3P0</accession>
<name>A0A0K8P3P0_PISS1</name>
<organism evidence="1 2">
    <name type="scientific">Piscinibacter sakaiensis</name>
    <name type="common">Ideonella sakaiensis</name>
    <dbReference type="NCBI Taxonomy" id="1547922"/>
    <lineage>
        <taxon>Bacteria</taxon>
        <taxon>Pseudomonadati</taxon>
        <taxon>Pseudomonadota</taxon>
        <taxon>Betaproteobacteria</taxon>
        <taxon>Burkholderiales</taxon>
        <taxon>Sphaerotilaceae</taxon>
        <taxon>Piscinibacter</taxon>
    </lineage>
</organism>
<sequence length="1088" mass="118376">MSGLRGGFVEDDGETWYRIDGCEDAPPFFVALAGDSDVWAFVSTAGSLAAGRRDAEGSFFPYETVDRIHRRWEHTGPRTWIRLPDDPAAALWQPFAPRHVVGGGGARSVWKNLSGTRLRLSETHPSGRLHVEQEWSSTATLGLVRRVRLRADAGLVRVQVLDGLLDLVPPGLSVAHATTMSSLADAYKWNESAAGGRFGLYTLYARIWDRAEPKESFEALVAWHAGVPAGSRTLLSDAQVPAFCRGAAVQAEDLTRGRRGAFLVQFEAGVETAGLAWHQVIDAPRSQVQVAELLYRLENGGGTEAEIRAAVAANTAGLDHLLACADGLQVSADPMAAAHHRANVLFNIMRGGVFADGTSLDRDDLRDFLALRHRPTAARLADTLAAWPPRIERAAAIDAARAAAGPQGERLLLAYLPLTFSRRHGDPSRPWNRFSVQVRDAAGRRVLNHEGNWRDIFQNWEALLASAPDYAGSMIATFLGAMTPDGYNPYRIGRAGIDWEVIEPDDPWSQIGYWGDHQVIYLLRLMEAARARDPALLDGWWDRPLHGFADVPYRLRPHAEQTARPKSTLVFDADAHARALARATVLGSDGRLVCDADGQPVLATLGEKLATIVLAKAGSLLPGGGLWMHTQRPEWNDANNALVGQGVSAVTLAHLRRFLGFLVDWPAAHAPFDLPASTCQALEALDALVSRTPLSACDDPVQRRAYLDGAGSLLDGWRAQASRGAEGRVPARAPAGLLVGLAQRLLPLVDASLARCRRPDGLFDSYLLVDLSVPGQATLERLYPMLEGQVAMLSSGRLSHADALRLLDTLFASPLHDPVRRSFLLYPDRALPRFLERNRLDGPALALPVTQAILRAGRTDLLQRQHDGTVRFAPALANRGDLEAAGRDWGDALAPLAQAYDRLLAHHRFTGRSGTMFAYEGLGCIYWHMVAKLLLKVQACVFAASDAGAAELPALVAHYRRVRDGLGYRKSAAEYGAFPADPYSHTPAEGGAQQPGMTGQVKEEILTRWGELGLRFADGMVRIDPVLVERSEIPPGGALAFTLARVPFRIRIGAGLRVRTCRDGCWTEHPGARFDPRGVEAVEIDLAP</sequence>
<dbReference type="AlphaFoldDB" id="A0A0K8P3P0"/>
<evidence type="ECO:0008006" key="3">
    <source>
        <dbReference type="Google" id="ProtNLM"/>
    </source>
</evidence>
<protein>
    <recommendedName>
        <fullName evidence="3">Cellobiose phosphorylase</fullName>
    </recommendedName>
</protein>
<proteinExistence type="predicted"/>